<dbReference type="PROSITE" id="PS51257">
    <property type="entry name" value="PROKAR_LIPOPROTEIN"/>
    <property type="match status" value="1"/>
</dbReference>
<keyword evidence="3" id="KW-1185">Reference proteome</keyword>
<dbReference type="RefSeq" id="WP_196080173.1">
    <property type="nucleotide sequence ID" value="NZ_JADPVI010000003.1"/>
</dbReference>
<sequence>MKKLFLIGLAVIFAVLMSCRSDSNTDAPQLNLNGNWSPDKIVSTATQNGTTTTTTVITNDCQKKGRLVFNSNSTGKATYLDDSNGTCAIALAADFTYTFDPDTKKFSITINNNTMYGAVTSLTNSNVIIYYVDKSNPAISNNIEISGTKVAN</sequence>
<dbReference type="Proteomes" id="UP000660070">
    <property type="component" value="Unassembled WGS sequence"/>
</dbReference>
<comment type="caution">
    <text evidence="2">The sequence shown here is derived from an EMBL/GenBank/DDBJ whole genome shotgun (WGS) entry which is preliminary data.</text>
</comment>
<accession>A0ABS0FD96</accession>
<evidence type="ECO:0008006" key="4">
    <source>
        <dbReference type="Google" id="ProtNLM"/>
    </source>
</evidence>
<feature type="chain" id="PRO_5045875365" description="Lipocalin-like protein" evidence="1">
    <location>
        <begin position="24"/>
        <end position="152"/>
    </location>
</feature>
<reference evidence="2 3" key="1">
    <citation type="submission" date="2020-11" db="EMBL/GenBank/DDBJ databases">
        <title>Kaistella gelatinilytica sp. nov., a flavobacterium isolated from Antarctic Soil.</title>
        <authorList>
            <person name="Li J."/>
        </authorList>
    </citation>
    <scope>NUCLEOTIDE SEQUENCE [LARGE SCALE GENOMIC DNA]</scope>
    <source>
        <strain evidence="2 3">G5-32</strain>
    </source>
</reference>
<evidence type="ECO:0000313" key="3">
    <source>
        <dbReference type="Proteomes" id="UP000660070"/>
    </source>
</evidence>
<gene>
    <name evidence="2" type="ORF">IV494_10860</name>
</gene>
<proteinExistence type="predicted"/>
<organism evidence="2 3">
    <name type="scientific">Kaistella gelatinilytica</name>
    <dbReference type="NCBI Taxonomy" id="2787636"/>
    <lineage>
        <taxon>Bacteria</taxon>
        <taxon>Pseudomonadati</taxon>
        <taxon>Bacteroidota</taxon>
        <taxon>Flavobacteriia</taxon>
        <taxon>Flavobacteriales</taxon>
        <taxon>Weeksellaceae</taxon>
        <taxon>Chryseobacterium group</taxon>
        <taxon>Kaistella</taxon>
    </lineage>
</organism>
<keyword evidence="1" id="KW-0732">Signal</keyword>
<name>A0ABS0FD96_9FLAO</name>
<dbReference type="EMBL" id="JADPVI010000003">
    <property type="protein sequence ID" value="MBF8457679.1"/>
    <property type="molecule type" value="Genomic_DNA"/>
</dbReference>
<feature type="signal peptide" evidence="1">
    <location>
        <begin position="1"/>
        <end position="23"/>
    </location>
</feature>
<protein>
    <recommendedName>
        <fullName evidence="4">Lipocalin-like protein</fullName>
    </recommendedName>
</protein>
<evidence type="ECO:0000313" key="2">
    <source>
        <dbReference type="EMBL" id="MBF8457679.1"/>
    </source>
</evidence>
<evidence type="ECO:0000256" key="1">
    <source>
        <dbReference type="SAM" id="SignalP"/>
    </source>
</evidence>